<keyword evidence="3 9" id="KW-0031">Aminopeptidase</keyword>
<reference evidence="11 12" key="1">
    <citation type="submission" date="2010-11" db="EMBL/GenBank/DDBJ databases">
        <title>The complete genome of Thermotoga thermarum DSM 5069.</title>
        <authorList>
            <consortium name="US DOE Joint Genome Institute (JGI-PGF)"/>
            <person name="Lucas S."/>
            <person name="Copeland A."/>
            <person name="Lapidus A."/>
            <person name="Bruce D."/>
            <person name="Goodwin L."/>
            <person name="Pitluck S."/>
            <person name="Kyrpides N."/>
            <person name="Mavromatis K."/>
            <person name="Ivanova N."/>
            <person name="Zeytun A."/>
            <person name="Brettin T."/>
            <person name="Detter J.C."/>
            <person name="Tapia R."/>
            <person name="Han C."/>
            <person name="Land M."/>
            <person name="Hauser L."/>
            <person name="Markowitz V."/>
            <person name="Cheng J.-F."/>
            <person name="Hugenholtz P."/>
            <person name="Woyke T."/>
            <person name="Wu D."/>
            <person name="Spring S."/>
            <person name="Schroeder M."/>
            <person name="Brambilla E."/>
            <person name="Klenk H.-P."/>
            <person name="Eisen J.A."/>
        </authorList>
    </citation>
    <scope>NUCLEOTIDE SEQUENCE [LARGE SCALE GENOMIC DNA]</scope>
    <source>
        <strain evidence="11 12">DSM 5069</strain>
    </source>
</reference>
<dbReference type="AlphaFoldDB" id="F7YV29"/>
<evidence type="ECO:0000256" key="9">
    <source>
        <dbReference type="RuleBase" id="RU004386"/>
    </source>
</evidence>
<organism evidence="11 12">
    <name type="scientific">Pseudothermotoga thermarum DSM 5069</name>
    <dbReference type="NCBI Taxonomy" id="688269"/>
    <lineage>
        <taxon>Bacteria</taxon>
        <taxon>Thermotogati</taxon>
        <taxon>Thermotogota</taxon>
        <taxon>Thermotogae</taxon>
        <taxon>Thermotogales</taxon>
        <taxon>Thermotogaceae</taxon>
        <taxon>Pseudothermotoga</taxon>
    </lineage>
</organism>
<evidence type="ECO:0000313" key="11">
    <source>
        <dbReference type="EMBL" id="AEH50318.1"/>
    </source>
</evidence>
<evidence type="ECO:0000256" key="4">
    <source>
        <dbReference type="ARBA" id="ARBA00022670"/>
    </source>
</evidence>
<gene>
    <name evidence="11" type="ORF">Theth_0217</name>
</gene>
<dbReference type="EC" id="3.4.11.-" evidence="10"/>
<evidence type="ECO:0000256" key="5">
    <source>
        <dbReference type="ARBA" id="ARBA00022723"/>
    </source>
</evidence>
<dbReference type="GO" id="GO:0008237">
    <property type="term" value="F:metallopeptidase activity"/>
    <property type="evidence" value="ECO:0007669"/>
    <property type="project" value="UniProtKB-KW"/>
</dbReference>
<dbReference type="Gene3D" id="2.30.250.10">
    <property type="entry name" value="Aminopeptidase i, Domain 2"/>
    <property type="match status" value="1"/>
</dbReference>
<dbReference type="RefSeq" id="WP_013931541.1">
    <property type="nucleotide sequence ID" value="NC_015707.1"/>
</dbReference>
<dbReference type="Proteomes" id="UP000006804">
    <property type="component" value="Chromosome"/>
</dbReference>
<sequence>MLGYSPKNLWLIRSRDEIEAFAKEYARFMDLARTERMAIKECVLMLEEAGYVPLEKFDGSTDKVYAVNRGKSLIALHILGKIEDGLNLVAAHIDAPRLDLKPSPIFEDERIALGKTHYYGGVKKYQWLSLPLELHGYVVKDSGEVVEIHIGQCKDDPVFVIADLLPHLDRKDQLVSEKFDAEKLNIILGTIPLAGVEKEAVKTYILKLLKDRYSITEEDFVSGEFQLVPALKTRSVGFDESLIGAYGQDDRICAFTAVKALISLKNPQRSCGVILFDREEIGSEGNAGAKASFYMLFLKKILKLQGCQDTSLGIDELFNKTYVISADVCAAVDPMYKDVVDISNTPRLGYGVGLLRYTGSGGKSGANEAHAEFVGKVRKVLKESDVVWQVATLGKVDRGGGGTVAKFLAEKGACVIDMGPALLGMHSPFELVSKADLYETYRAYKALLEKLK</sequence>
<protein>
    <recommendedName>
        <fullName evidence="10">M18 family aminopeptidase</fullName>
        <ecNumber evidence="10">3.4.11.-</ecNumber>
    </recommendedName>
</protein>
<evidence type="ECO:0000256" key="10">
    <source>
        <dbReference type="RuleBase" id="RU004387"/>
    </source>
</evidence>
<evidence type="ECO:0000256" key="3">
    <source>
        <dbReference type="ARBA" id="ARBA00022438"/>
    </source>
</evidence>
<evidence type="ECO:0000256" key="6">
    <source>
        <dbReference type="ARBA" id="ARBA00022801"/>
    </source>
</evidence>
<evidence type="ECO:0000256" key="8">
    <source>
        <dbReference type="ARBA" id="ARBA00023049"/>
    </source>
</evidence>
<dbReference type="GO" id="GO:0004177">
    <property type="term" value="F:aminopeptidase activity"/>
    <property type="evidence" value="ECO:0007669"/>
    <property type="project" value="UniProtKB-KW"/>
</dbReference>
<dbReference type="EMBL" id="CP002351">
    <property type="protein sequence ID" value="AEH50318.1"/>
    <property type="molecule type" value="Genomic_DNA"/>
</dbReference>
<dbReference type="PRINTS" id="PR00932">
    <property type="entry name" value="AMINO1PTASE"/>
</dbReference>
<dbReference type="GO" id="GO:0008270">
    <property type="term" value="F:zinc ion binding"/>
    <property type="evidence" value="ECO:0007669"/>
    <property type="project" value="InterPro"/>
</dbReference>
<dbReference type="PATRIC" id="fig|688269.3.peg.222"/>
<dbReference type="MEROPS" id="M18.004"/>
<evidence type="ECO:0000256" key="2">
    <source>
        <dbReference type="ARBA" id="ARBA00008290"/>
    </source>
</evidence>
<keyword evidence="4 9" id="KW-0645">Protease</keyword>
<comment type="similarity">
    <text evidence="2 9">Belongs to the peptidase M18 family.</text>
</comment>
<dbReference type="PANTHER" id="PTHR28570">
    <property type="entry name" value="ASPARTYL AMINOPEPTIDASE"/>
    <property type="match status" value="1"/>
</dbReference>
<keyword evidence="8 9" id="KW-0482">Metalloprotease</keyword>
<evidence type="ECO:0000256" key="7">
    <source>
        <dbReference type="ARBA" id="ARBA00022833"/>
    </source>
</evidence>
<dbReference type="Gene3D" id="3.40.630.10">
    <property type="entry name" value="Zn peptidases"/>
    <property type="match status" value="1"/>
</dbReference>
<dbReference type="InterPro" id="IPR001948">
    <property type="entry name" value="Peptidase_M18"/>
</dbReference>
<dbReference type="HOGENOM" id="CLU_590123_0_0_0"/>
<dbReference type="NCBIfam" id="NF002600">
    <property type="entry name" value="PRK02256.1"/>
    <property type="match status" value="1"/>
</dbReference>
<evidence type="ECO:0000256" key="1">
    <source>
        <dbReference type="ARBA" id="ARBA00001947"/>
    </source>
</evidence>
<keyword evidence="12" id="KW-1185">Reference proteome</keyword>
<comment type="cofactor">
    <cofactor evidence="1 10">
        <name>Zn(2+)</name>
        <dbReference type="ChEBI" id="CHEBI:29105"/>
    </cofactor>
</comment>
<dbReference type="GO" id="GO:0005737">
    <property type="term" value="C:cytoplasm"/>
    <property type="evidence" value="ECO:0007669"/>
    <property type="project" value="UniProtKB-ARBA"/>
</dbReference>
<keyword evidence="5 9" id="KW-0479">Metal-binding</keyword>
<dbReference type="SUPFAM" id="SSF53187">
    <property type="entry name" value="Zn-dependent exopeptidases"/>
    <property type="match status" value="1"/>
</dbReference>
<dbReference type="InterPro" id="IPR023358">
    <property type="entry name" value="Peptidase_M18_dom2"/>
</dbReference>
<keyword evidence="6 9" id="KW-0378">Hydrolase</keyword>
<dbReference type="SUPFAM" id="SSF101821">
    <property type="entry name" value="Aminopeptidase/glucanase lid domain"/>
    <property type="match status" value="1"/>
</dbReference>
<dbReference type="Pfam" id="PF02127">
    <property type="entry name" value="Peptidase_M18"/>
    <property type="match status" value="1"/>
</dbReference>
<dbReference type="eggNOG" id="COG1362">
    <property type="taxonomic scope" value="Bacteria"/>
</dbReference>
<name>F7YV29_9THEM</name>
<dbReference type="KEGG" id="tta:Theth_0217"/>
<dbReference type="STRING" id="688269.Theth_0217"/>
<dbReference type="GO" id="GO:0006508">
    <property type="term" value="P:proteolysis"/>
    <property type="evidence" value="ECO:0007669"/>
    <property type="project" value="UniProtKB-KW"/>
</dbReference>
<accession>F7YV29</accession>
<evidence type="ECO:0000313" key="12">
    <source>
        <dbReference type="Proteomes" id="UP000006804"/>
    </source>
</evidence>
<keyword evidence="7 9" id="KW-0862">Zinc</keyword>
<proteinExistence type="inferred from homology"/>
<dbReference type="PANTHER" id="PTHR28570:SF2">
    <property type="entry name" value="M18 FAMILY AMINOPEPTIDASE 1-RELATED"/>
    <property type="match status" value="1"/>
</dbReference>